<organism evidence="2">
    <name type="scientific">bioreactor metagenome</name>
    <dbReference type="NCBI Taxonomy" id="1076179"/>
    <lineage>
        <taxon>unclassified sequences</taxon>
        <taxon>metagenomes</taxon>
        <taxon>ecological metagenomes</taxon>
    </lineage>
</organism>
<dbReference type="AlphaFoldDB" id="A0A645D1M7"/>
<evidence type="ECO:0000313" key="2">
    <source>
        <dbReference type="EMBL" id="MPM83164.1"/>
    </source>
</evidence>
<feature type="region of interest" description="Disordered" evidence="1">
    <location>
        <begin position="28"/>
        <end position="89"/>
    </location>
</feature>
<feature type="compositionally biased region" description="Basic and acidic residues" evidence="1">
    <location>
        <begin position="35"/>
        <end position="45"/>
    </location>
</feature>
<comment type="caution">
    <text evidence="2">The sequence shown here is derived from an EMBL/GenBank/DDBJ whole genome shotgun (WGS) entry which is preliminary data.</text>
</comment>
<name>A0A645D1M7_9ZZZZ</name>
<feature type="compositionally biased region" description="Basic and acidic residues" evidence="1">
    <location>
        <begin position="204"/>
        <end position="213"/>
    </location>
</feature>
<accession>A0A645D1M7</accession>
<feature type="region of interest" description="Disordered" evidence="1">
    <location>
        <begin position="108"/>
        <end position="213"/>
    </location>
</feature>
<gene>
    <name evidence="2" type="ORF">SDC9_130227</name>
</gene>
<feature type="compositionally biased region" description="Acidic residues" evidence="1">
    <location>
        <begin position="72"/>
        <end position="82"/>
    </location>
</feature>
<dbReference type="EMBL" id="VSSQ01032030">
    <property type="protein sequence ID" value="MPM83164.1"/>
    <property type="molecule type" value="Genomic_DNA"/>
</dbReference>
<feature type="compositionally biased region" description="Basic and acidic residues" evidence="1">
    <location>
        <begin position="171"/>
        <end position="195"/>
    </location>
</feature>
<protein>
    <submittedName>
        <fullName evidence="2">Uncharacterized protein</fullName>
    </submittedName>
</protein>
<reference evidence="2" key="1">
    <citation type="submission" date="2019-08" db="EMBL/GenBank/DDBJ databases">
        <authorList>
            <person name="Kucharzyk K."/>
            <person name="Murdoch R.W."/>
            <person name="Higgins S."/>
            <person name="Loffler F."/>
        </authorList>
    </citation>
    <scope>NUCLEOTIDE SEQUENCE</scope>
</reference>
<evidence type="ECO:0000256" key="1">
    <source>
        <dbReference type="SAM" id="MobiDB-lite"/>
    </source>
</evidence>
<proteinExistence type="predicted"/>
<feature type="compositionally biased region" description="Basic and acidic residues" evidence="1">
    <location>
        <begin position="145"/>
        <end position="156"/>
    </location>
</feature>
<sequence>MVAHGVAQRNLANRALLLGLDEGLRLDELEANPQADDHHDRREQEGDAPTPAEEGLRLHGRTVGMRQGHVDEQEEPIGDDEAERSAQLREGPVQCAFAIGGVLGRHQRSARPFTAERETLAQPQRQQQDRRNQPRNLEGGQQTDEEGRHSHGEQADHQCGLASSLVTEMTEENRTDRTRDHGGAENREGCDERGRFVAGGEEQLGEHEGRGRGIDVEIVELDRRADQARGDHSPRRVQWRFRLDGVGRTD</sequence>